<sequence>MNLLLDVVEPADDPNPAWWRQRAREFACRCDDEDLDRIVAFAPDTPLGRAYREACFLERDARRIADICSDAELDRILGLPDSPERAVYKGACLVELRARGFARSCDDESLRHNIAAASSERQEKANRDACIAEELRRSIIEAYDRRLRSGFVPEEA</sequence>
<protein>
    <submittedName>
        <fullName evidence="1">Uncharacterized protein</fullName>
    </submittedName>
</protein>
<evidence type="ECO:0000313" key="2">
    <source>
        <dbReference type="Proteomes" id="UP001221686"/>
    </source>
</evidence>
<comment type="caution">
    <text evidence="1">The sequence shown here is derived from an EMBL/GenBank/DDBJ whole genome shotgun (WGS) entry which is preliminary data.</text>
</comment>
<accession>A0ABT5E4Q9</accession>
<dbReference type="RefSeq" id="WP_272089357.1">
    <property type="nucleotide sequence ID" value="NZ_JAQNDL010000003.1"/>
</dbReference>
<dbReference type="EMBL" id="JAQNDL010000003">
    <property type="protein sequence ID" value="MDC0720848.1"/>
    <property type="molecule type" value="Genomic_DNA"/>
</dbReference>
<organism evidence="1 2">
    <name type="scientific">Nannocystis bainbridge</name>
    <dbReference type="NCBI Taxonomy" id="2995303"/>
    <lineage>
        <taxon>Bacteria</taxon>
        <taxon>Pseudomonadati</taxon>
        <taxon>Myxococcota</taxon>
        <taxon>Polyangia</taxon>
        <taxon>Nannocystales</taxon>
        <taxon>Nannocystaceae</taxon>
        <taxon>Nannocystis</taxon>
    </lineage>
</organism>
<keyword evidence="2" id="KW-1185">Reference proteome</keyword>
<gene>
    <name evidence="1" type="ORF">POL25_28345</name>
</gene>
<proteinExistence type="predicted"/>
<name>A0ABT5E4Q9_9BACT</name>
<evidence type="ECO:0000313" key="1">
    <source>
        <dbReference type="EMBL" id="MDC0720848.1"/>
    </source>
</evidence>
<dbReference type="Proteomes" id="UP001221686">
    <property type="component" value="Unassembled WGS sequence"/>
</dbReference>
<reference evidence="1 2" key="1">
    <citation type="submission" date="2022-11" db="EMBL/GenBank/DDBJ databases">
        <title>Minimal conservation of predation-associated metabolite biosynthetic gene clusters underscores biosynthetic potential of Myxococcota including descriptions for ten novel species: Archangium lansinium sp. nov., Myxococcus landrumus sp. nov., Nannocystis bai.</title>
        <authorList>
            <person name="Ahearne A."/>
            <person name="Stevens C."/>
            <person name="Dowd S."/>
        </authorList>
    </citation>
    <scope>NUCLEOTIDE SEQUENCE [LARGE SCALE GENOMIC DNA]</scope>
    <source>
        <strain evidence="1 2">BB15-2</strain>
    </source>
</reference>